<dbReference type="Pfam" id="PF00535">
    <property type="entry name" value="Glycos_transf_2"/>
    <property type="match status" value="1"/>
</dbReference>
<comment type="caution">
    <text evidence="2">The sequence shown here is derived from an EMBL/GenBank/DDBJ whole genome shotgun (WGS) entry which is preliminary data.</text>
</comment>
<name>A0ABY1R5Q3_9FLAO</name>
<dbReference type="EMBL" id="FXUO01000008">
    <property type="protein sequence ID" value="SMP96128.1"/>
    <property type="molecule type" value="Genomic_DNA"/>
</dbReference>
<evidence type="ECO:0000313" key="3">
    <source>
        <dbReference type="Proteomes" id="UP001158050"/>
    </source>
</evidence>
<dbReference type="InterPro" id="IPR029044">
    <property type="entry name" value="Nucleotide-diphossugar_trans"/>
</dbReference>
<dbReference type="PANTHER" id="PTHR43685">
    <property type="entry name" value="GLYCOSYLTRANSFERASE"/>
    <property type="match status" value="1"/>
</dbReference>
<dbReference type="SUPFAM" id="SSF53448">
    <property type="entry name" value="Nucleotide-diphospho-sugar transferases"/>
    <property type="match status" value="1"/>
</dbReference>
<sequence>MADKITIYIPTKNRLELLKRSVASVLGQTYDNWELIIVNDASTDGTKKYLDQLSLENSKIKVIHHTESKGACISRNEAIFSASGEFITGLDDDDMFTEDRLAKFLENWTENEVKALCAYKIIAANDKFSKDDNPQLRYITKDDLIYSNLIGNQVFTRTSVLQKIGGFDADFKMWQDYDCWYRLLKSGGQAKKIPVATYIWDHNDRTDRITNKLKDKLLETHSLFVSKHQLSSKQASIIKLNFLDYKADKLSFFYIIKMAFSTGFDKKAIDIMVKRKILDNKLFAGLIRTIKK</sequence>
<accession>A0ABY1R5Q3</accession>
<dbReference type="PANTHER" id="PTHR43685:SF2">
    <property type="entry name" value="GLYCOSYLTRANSFERASE 2-LIKE DOMAIN-CONTAINING PROTEIN"/>
    <property type="match status" value="1"/>
</dbReference>
<dbReference type="Gene3D" id="3.90.550.10">
    <property type="entry name" value="Spore Coat Polysaccharide Biosynthesis Protein SpsA, Chain A"/>
    <property type="match status" value="1"/>
</dbReference>
<reference evidence="2 3" key="1">
    <citation type="submission" date="2017-05" db="EMBL/GenBank/DDBJ databases">
        <authorList>
            <person name="Varghese N."/>
            <person name="Submissions S."/>
        </authorList>
    </citation>
    <scope>NUCLEOTIDE SEQUENCE [LARGE SCALE GENOMIC DNA]</scope>
    <source>
        <strain evidence="2 3">DSM 18015</strain>
    </source>
</reference>
<organism evidence="2 3">
    <name type="scientific">Epilithonimonas pallida</name>
    <dbReference type="NCBI Taxonomy" id="373671"/>
    <lineage>
        <taxon>Bacteria</taxon>
        <taxon>Pseudomonadati</taxon>
        <taxon>Bacteroidota</taxon>
        <taxon>Flavobacteriia</taxon>
        <taxon>Flavobacteriales</taxon>
        <taxon>Weeksellaceae</taxon>
        <taxon>Chryseobacterium group</taxon>
        <taxon>Epilithonimonas</taxon>
    </lineage>
</organism>
<evidence type="ECO:0000259" key="1">
    <source>
        <dbReference type="Pfam" id="PF00535"/>
    </source>
</evidence>
<evidence type="ECO:0000313" key="2">
    <source>
        <dbReference type="EMBL" id="SMP96128.1"/>
    </source>
</evidence>
<dbReference type="InterPro" id="IPR050834">
    <property type="entry name" value="Glycosyltransf_2"/>
</dbReference>
<proteinExistence type="predicted"/>
<dbReference type="InterPro" id="IPR001173">
    <property type="entry name" value="Glyco_trans_2-like"/>
</dbReference>
<feature type="domain" description="Glycosyltransferase 2-like" evidence="1">
    <location>
        <begin position="6"/>
        <end position="132"/>
    </location>
</feature>
<gene>
    <name evidence="2" type="ORF">SAMN05421679_108113</name>
</gene>
<protein>
    <submittedName>
        <fullName evidence="2">Glycosyltransferase involved in cell wall bisynthesis</fullName>
    </submittedName>
</protein>
<keyword evidence="3" id="KW-1185">Reference proteome</keyword>
<dbReference type="Proteomes" id="UP001158050">
    <property type="component" value="Unassembled WGS sequence"/>
</dbReference>